<organism evidence="3 4">
    <name type="scientific">Reticulomyxa filosa</name>
    <dbReference type="NCBI Taxonomy" id="46433"/>
    <lineage>
        <taxon>Eukaryota</taxon>
        <taxon>Sar</taxon>
        <taxon>Rhizaria</taxon>
        <taxon>Retaria</taxon>
        <taxon>Foraminifera</taxon>
        <taxon>Monothalamids</taxon>
        <taxon>Reticulomyxidae</taxon>
        <taxon>Reticulomyxa</taxon>
    </lineage>
</organism>
<keyword evidence="1" id="KW-0663">Pyridoxal phosphate</keyword>
<dbReference type="PANTHER" id="PTHR43092:SF2">
    <property type="entry name" value="HERCYNYLCYSTEINE SULFOXIDE LYASE"/>
    <property type="match status" value="1"/>
</dbReference>
<dbReference type="OrthoDB" id="5978656at2759"/>
<dbReference type="Proteomes" id="UP000023152">
    <property type="component" value="Unassembled WGS sequence"/>
</dbReference>
<accession>X6PCP2</accession>
<gene>
    <name evidence="3" type="ORF">RFI_01646</name>
</gene>
<dbReference type="Pfam" id="PF00266">
    <property type="entry name" value="Aminotran_5"/>
    <property type="match status" value="1"/>
</dbReference>
<reference evidence="3 4" key="1">
    <citation type="journal article" date="2013" name="Curr. Biol.">
        <title>The Genome of the Foraminiferan Reticulomyxa filosa.</title>
        <authorList>
            <person name="Glockner G."/>
            <person name="Hulsmann N."/>
            <person name="Schleicher M."/>
            <person name="Noegel A.A."/>
            <person name="Eichinger L."/>
            <person name="Gallinger C."/>
            <person name="Pawlowski J."/>
            <person name="Sierra R."/>
            <person name="Euteneuer U."/>
            <person name="Pillet L."/>
            <person name="Moustafa A."/>
            <person name="Platzer M."/>
            <person name="Groth M."/>
            <person name="Szafranski K."/>
            <person name="Schliwa M."/>
        </authorList>
    </citation>
    <scope>NUCLEOTIDE SEQUENCE [LARGE SCALE GENOMIC DNA]</scope>
</reference>
<dbReference type="AlphaFoldDB" id="X6PCP2"/>
<dbReference type="SUPFAM" id="SSF53383">
    <property type="entry name" value="PLP-dependent transferases"/>
    <property type="match status" value="1"/>
</dbReference>
<protein>
    <recommendedName>
        <fullName evidence="2">Aminotransferase class V domain-containing protein</fullName>
    </recommendedName>
</protein>
<feature type="domain" description="Aminotransferase class V" evidence="2">
    <location>
        <begin position="39"/>
        <end position="318"/>
    </location>
</feature>
<evidence type="ECO:0000256" key="1">
    <source>
        <dbReference type="ARBA" id="ARBA00022898"/>
    </source>
</evidence>
<dbReference type="Gene3D" id="3.40.640.10">
    <property type="entry name" value="Type I PLP-dependent aspartate aminotransferase-like (Major domain)"/>
    <property type="match status" value="1"/>
</dbReference>
<dbReference type="OMA" id="TGNCHKW"/>
<keyword evidence="4" id="KW-1185">Reference proteome</keyword>
<sequence length="374" mass="42496">MQYQEEIRLKIESCPDCWFRNISPNSFNRQSYLTSLLQRLARYLGIENWEDLVFITNASHGVNAVLRSIGEEIYDQQCGGAACKLLYLSTAYPMVKNTMAFLVSTFSNEQLVEVNVTTPMLSNNTLLLQAIEQAIQMEINNNNGKNPIYLASFSHITSTPAVILPVAQIIALCKKYGILTLIDGVNVSTLDPDFYLSNGHKWLYSSRGSAILYVKKDYQNLIFPVCISNLGEGDTPFQKQFLYQGTNDDSGWLSMDGALNFREQWGDTAIMQYMHNLAVDGGYTLANMWDTNVMTTNNDTIGALVNVQLPTQNSTEVTMLQTTLFDNYFTYMVVFQFQNVWYTRLSAQIFLELSDFVWLGQTCLNILQKMRQPK</sequence>
<dbReference type="EMBL" id="ASPP01001615">
    <property type="protein sequence ID" value="ETO35417.1"/>
    <property type="molecule type" value="Genomic_DNA"/>
</dbReference>
<dbReference type="InterPro" id="IPR015424">
    <property type="entry name" value="PyrdxlP-dep_Trfase"/>
</dbReference>
<dbReference type="InterPro" id="IPR000192">
    <property type="entry name" value="Aminotrans_V_dom"/>
</dbReference>
<evidence type="ECO:0000313" key="3">
    <source>
        <dbReference type="EMBL" id="ETO35417.1"/>
    </source>
</evidence>
<evidence type="ECO:0000259" key="2">
    <source>
        <dbReference type="Pfam" id="PF00266"/>
    </source>
</evidence>
<dbReference type="PANTHER" id="PTHR43092">
    <property type="entry name" value="L-CYSTEINE DESULFHYDRASE"/>
    <property type="match status" value="1"/>
</dbReference>
<evidence type="ECO:0000313" key="4">
    <source>
        <dbReference type="Proteomes" id="UP000023152"/>
    </source>
</evidence>
<name>X6PCP2_RETFI</name>
<comment type="caution">
    <text evidence="3">The sequence shown here is derived from an EMBL/GenBank/DDBJ whole genome shotgun (WGS) entry which is preliminary data.</text>
</comment>
<proteinExistence type="predicted"/>
<dbReference type="InterPro" id="IPR015421">
    <property type="entry name" value="PyrdxlP-dep_Trfase_major"/>
</dbReference>